<dbReference type="EMBL" id="JAIWYP010000008">
    <property type="protein sequence ID" value="KAH3780125.1"/>
    <property type="molecule type" value="Genomic_DNA"/>
</dbReference>
<reference evidence="1" key="1">
    <citation type="journal article" date="2019" name="bioRxiv">
        <title>The Genome of the Zebra Mussel, Dreissena polymorpha: A Resource for Invasive Species Research.</title>
        <authorList>
            <person name="McCartney M.A."/>
            <person name="Auch B."/>
            <person name="Kono T."/>
            <person name="Mallez S."/>
            <person name="Zhang Y."/>
            <person name="Obille A."/>
            <person name="Becker A."/>
            <person name="Abrahante J.E."/>
            <person name="Garbe J."/>
            <person name="Badalamenti J.P."/>
            <person name="Herman A."/>
            <person name="Mangelson H."/>
            <person name="Liachko I."/>
            <person name="Sullivan S."/>
            <person name="Sone E.D."/>
            <person name="Koren S."/>
            <person name="Silverstein K.A.T."/>
            <person name="Beckman K.B."/>
            <person name="Gohl D.M."/>
        </authorList>
    </citation>
    <scope>NUCLEOTIDE SEQUENCE</scope>
    <source>
        <strain evidence="1">Duluth1</strain>
        <tissue evidence="1">Whole animal</tissue>
    </source>
</reference>
<protein>
    <submittedName>
        <fullName evidence="1">Uncharacterized protein</fullName>
    </submittedName>
</protein>
<evidence type="ECO:0000313" key="2">
    <source>
        <dbReference type="Proteomes" id="UP000828390"/>
    </source>
</evidence>
<reference evidence="1" key="2">
    <citation type="submission" date="2020-11" db="EMBL/GenBank/DDBJ databases">
        <authorList>
            <person name="McCartney M.A."/>
            <person name="Auch B."/>
            <person name="Kono T."/>
            <person name="Mallez S."/>
            <person name="Becker A."/>
            <person name="Gohl D.M."/>
            <person name="Silverstein K.A.T."/>
            <person name="Koren S."/>
            <person name="Bechman K.B."/>
            <person name="Herman A."/>
            <person name="Abrahante J.E."/>
            <person name="Garbe J."/>
        </authorList>
    </citation>
    <scope>NUCLEOTIDE SEQUENCE</scope>
    <source>
        <strain evidence="1">Duluth1</strain>
        <tissue evidence="1">Whole animal</tissue>
    </source>
</reference>
<accession>A0A9D4IMQ8</accession>
<organism evidence="1 2">
    <name type="scientific">Dreissena polymorpha</name>
    <name type="common">Zebra mussel</name>
    <name type="synonym">Mytilus polymorpha</name>
    <dbReference type="NCBI Taxonomy" id="45954"/>
    <lineage>
        <taxon>Eukaryota</taxon>
        <taxon>Metazoa</taxon>
        <taxon>Spiralia</taxon>
        <taxon>Lophotrochozoa</taxon>
        <taxon>Mollusca</taxon>
        <taxon>Bivalvia</taxon>
        <taxon>Autobranchia</taxon>
        <taxon>Heteroconchia</taxon>
        <taxon>Euheterodonta</taxon>
        <taxon>Imparidentia</taxon>
        <taxon>Neoheterodontei</taxon>
        <taxon>Myida</taxon>
        <taxon>Dreissenoidea</taxon>
        <taxon>Dreissenidae</taxon>
        <taxon>Dreissena</taxon>
    </lineage>
</organism>
<proteinExistence type="predicted"/>
<dbReference type="AlphaFoldDB" id="A0A9D4IMQ8"/>
<name>A0A9D4IMQ8_DREPO</name>
<dbReference type="Proteomes" id="UP000828390">
    <property type="component" value="Unassembled WGS sequence"/>
</dbReference>
<evidence type="ECO:0000313" key="1">
    <source>
        <dbReference type="EMBL" id="KAH3780125.1"/>
    </source>
</evidence>
<sequence>MKISLELIYMCEKCVRKRALDAQLCNCELTGSELHIVKTIIWKEKAVNQSYLNSQTVNIQTIVRKKNLKAA</sequence>
<gene>
    <name evidence="1" type="ORF">DPMN_157935</name>
</gene>
<keyword evidence="2" id="KW-1185">Reference proteome</keyword>
<comment type="caution">
    <text evidence="1">The sequence shown here is derived from an EMBL/GenBank/DDBJ whole genome shotgun (WGS) entry which is preliminary data.</text>
</comment>